<dbReference type="PROSITE" id="PS50890">
    <property type="entry name" value="PUA"/>
    <property type="match status" value="1"/>
</dbReference>
<keyword evidence="1" id="KW-0963">Cytoplasm</keyword>
<dbReference type="PROSITE" id="PS50296">
    <property type="entry name" value="SUI1"/>
    <property type="match status" value="1"/>
</dbReference>
<dbReference type="EMBL" id="JAIHNG010000099">
    <property type="protein sequence ID" value="KAI5960027.1"/>
    <property type="molecule type" value="Genomic_DNA"/>
</dbReference>
<dbReference type="Gene3D" id="3.30.780.10">
    <property type="entry name" value="SUI1-like domain"/>
    <property type="match status" value="1"/>
</dbReference>
<feature type="compositionally biased region" description="Low complexity" evidence="2">
    <location>
        <begin position="375"/>
        <end position="390"/>
    </location>
</feature>
<feature type="compositionally biased region" description="Acidic residues" evidence="2">
    <location>
        <begin position="209"/>
        <end position="218"/>
    </location>
</feature>
<dbReference type="InterPro" id="IPR048248">
    <property type="entry name" value="PUA_eIF2d-like"/>
</dbReference>
<dbReference type="Pfam" id="PF26292">
    <property type="entry name" value="PUA_elF2D"/>
    <property type="match status" value="1"/>
</dbReference>
<feature type="region of interest" description="Disordered" evidence="2">
    <location>
        <begin position="482"/>
        <end position="515"/>
    </location>
</feature>
<dbReference type="InterPro" id="IPR048247">
    <property type="entry name" value="eIF2D_N"/>
</dbReference>
<dbReference type="PANTHER" id="PTHR12217:SF4">
    <property type="entry name" value="EUKARYOTIC TRANSLATION INITIATION FACTOR 2D"/>
    <property type="match status" value="1"/>
</dbReference>
<dbReference type="CDD" id="cd11610">
    <property type="entry name" value="eIF2D_N"/>
    <property type="match status" value="1"/>
</dbReference>
<feature type="compositionally biased region" description="Low complexity" evidence="2">
    <location>
        <begin position="489"/>
        <end position="505"/>
    </location>
</feature>
<accession>A0AAD5BFX7</accession>
<gene>
    <name evidence="4" type="ORF">KGF57_001971</name>
</gene>
<organism evidence="4 5">
    <name type="scientific">Candida theae</name>
    <dbReference type="NCBI Taxonomy" id="1198502"/>
    <lineage>
        <taxon>Eukaryota</taxon>
        <taxon>Fungi</taxon>
        <taxon>Dikarya</taxon>
        <taxon>Ascomycota</taxon>
        <taxon>Saccharomycotina</taxon>
        <taxon>Pichiomycetes</taxon>
        <taxon>Debaryomycetaceae</taxon>
        <taxon>Candida/Lodderomyces clade</taxon>
        <taxon>Candida</taxon>
    </lineage>
</organism>
<dbReference type="Pfam" id="PF25304">
    <property type="entry name" value="WHD_eIF2D"/>
    <property type="match status" value="1"/>
</dbReference>
<evidence type="ECO:0000313" key="5">
    <source>
        <dbReference type="Proteomes" id="UP001204833"/>
    </source>
</evidence>
<proteinExistence type="predicted"/>
<dbReference type="SUPFAM" id="SSF55159">
    <property type="entry name" value="eIF1-like"/>
    <property type="match status" value="1"/>
</dbReference>
<comment type="caution">
    <text evidence="4">The sequence shown here is derived from an EMBL/GenBank/DDBJ whole genome shotgun (WGS) entry which is preliminary data.</text>
</comment>
<dbReference type="Gene3D" id="3.10.400.20">
    <property type="match status" value="1"/>
</dbReference>
<dbReference type="SUPFAM" id="SSF88697">
    <property type="entry name" value="PUA domain-like"/>
    <property type="match status" value="1"/>
</dbReference>
<dbReference type="GeneID" id="76150030"/>
<protein>
    <recommendedName>
        <fullName evidence="3">SUI1 domain-containing protein</fullName>
    </recommendedName>
</protein>
<dbReference type="InterPro" id="IPR041366">
    <property type="entry name" value="Pre-PUA"/>
</dbReference>
<dbReference type="Pfam" id="PF01253">
    <property type="entry name" value="SUI1"/>
    <property type="match status" value="1"/>
</dbReference>
<dbReference type="Proteomes" id="UP001204833">
    <property type="component" value="Unassembled WGS sequence"/>
</dbReference>
<evidence type="ECO:0000256" key="1">
    <source>
        <dbReference type="ARBA" id="ARBA00022490"/>
    </source>
</evidence>
<keyword evidence="5" id="KW-1185">Reference proteome</keyword>
<evidence type="ECO:0000256" key="2">
    <source>
        <dbReference type="SAM" id="MobiDB-lite"/>
    </source>
</evidence>
<dbReference type="GO" id="GO:0001731">
    <property type="term" value="P:formation of translation preinitiation complex"/>
    <property type="evidence" value="ECO:0007669"/>
    <property type="project" value="InterPro"/>
</dbReference>
<dbReference type="InterPro" id="IPR039757">
    <property type="entry name" value="EIF2D"/>
</dbReference>
<feature type="region of interest" description="Disordered" evidence="2">
    <location>
        <begin position="203"/>
        <end position="229"/>
    </location>
</feature>
<reference evidence="4 5" key="1">
    <citation type="journal article" date="2022" name="DNA Res.">
        <title>Genome analysis of five recently described species of the CUG-Ser clade uncovers Candida theae as a new hybrid lineage with pathogenic potential in the Candida parapsilosis species complex.</title>
        <authorList>
            <person name="Mixao V."/>
            <person name="Del Olmo V."/>
            <person name="Hegedusova E."/>
            <person name="Saus E."/>
            <person name="Pryszcz L."/>
            <person name="Cillingova A."/>
            <person name="Nosek J."/>
            <person name="Gabaldon T."/>
        </authorList>
    </citation>
    <scope>NUCLEOTIDE SEQUENCE [LARGE SCALE GENOMIC DNA]</scope>
    <source>
        <strain evidence="4 5">CBS 12239</strain>
    </source>
</reference>
<dbReference type="CDD" id="cd11608">
    <property type="entry name" value="eIF2D_C"/>
    <property type="match status" value="1"/>
</dbReference>
<dbReference type="SUPFAM" id="SSF47592">
    <property type="entry name" value="SWIB/MDM2 domain"/>
    <property type="match status" value="1"/>
</dbReference>
<dbReference type="GO" id="GO:0003743">
    <property type="term" value="F:translation initiation factor activity"/>
    <property type="evidence" value="ECO:0007669"/>
    <property type="project" value="InterPro"/>
</dbReference>
<dbReference type="InterPro" id="IPR036877">
    <property type="entry name" value="SUI1_dom_sf"/>
</dbReference>
<feature type="domain" description="SUI1" evidence="3">
    <location>
        <begin position="520"/>
        <end position="587"/>
    </location>
</feature>
<feature type="region of interest" description="Disordered" evidence="2">
    <location>
        <begin position="353"/>
        <end position="390"/>
    </location>
</feature>
<name>A0AAD5BFX7_9ASCO</name>
<dbReference type="CDD" id="cd21156">
    <property type="entry name" value="PUA_eIF2d-like"/>
    <property type="match status" value="1"/>
</dbReference>
<dbReference type="AlphaFoldDB" id="A0AAD5BFX7"/>
<dbReference type="InterPro" id="IPR058886">
    <property type="entry name" value="SWIB_eIF2D"/>
</dbReference>
<dbReference type="InterPro" id="IPR015947">
    <property type="entry name" value="PUA-like_sf"/>
</dbReference>
<dbReference type="Pfam" id="PF17832">
    <property type="entry name" value="Pre-PUA"/>
    <property type="match status" value="1"/>
</dbReference>
<dbReference type="InterPro" id="IPR057429">
    <property type="entry name" value="WH_eIF2D"/>
</dbReference>
<dbReference type="Pfam" id="PF26291">
    <property type="entry name" value="SWIB_eIF2D"/>
    <property type="match status" value="1"/>
</dbReference>
<evidence type="ECO:0000259" key="3">
    <source>
        <dbReference type="PROSITE" id="PS50296"/>
    </source>
</evidence>
<dbReference type="RefSeq" id="XP_051609530.1">
    <property type="nucleotide sequence ID" value="XM_051751233.1"/>
</dbReference>
<dbReference type="InterPro" id="IPR036885">
    <property type="entry name" value="SWIB_MDM2_dom_sf"/>
</dbReference>
<evidence type="ECO:0000313" key="4">
    <source>
        <dbReference type="EMBL" id="KAI5960027.1"/>
    </source>
</evidence>
<sequence length="605" mass="67289">MFKKPPQVKPAANIKSSDRRKLLSTVCKTYNLPIDDIAKEGLDNLVPPISKKATFTSPTDKKLTGTIYFDSNEIPTWFQTRDSQLYPSLFTCWKCPYILPLVKTHEPVIGVLGKGADLMLPGTIPPFDDKAVRGAIVGIVSKEKPNVIMAVGVCRLNLTQFDYVIGRSGMAVEIIHHFDDELMKLNKEIDVVVPDDVDASIPRVAKESQDEENEEAVDEGSRGTKTQNEATAVGVQLEPIVSQDTVETKTAIDDVAQELSQLTTEEIDNFFIRSLLQTIKLETIELPINSSTFMSSYIYKNLPALDPAYANIKKTSWKKTSKYLKAMAKLSYLDVKGKDEDLSITKLMPRTNPTIENFVPHKTNKAKKPTSATTGSSDSQGNGSGSGNASSMMKITTLYKPTSKSRMFFNKLNAEFDQLYTLPQLRIMFNEYIKSANLVNQANPKQILIDEIIAKPTNKPINTTVARDEIFNTFLTNFTPHYSIQPPQTTTTTTTTTTTATTSTTDHGHHHVAKGSPPKIRIVTEMKIGRKVITRVGNYDKFFIKQGAFAEELRKLCSGSTTIVDDEQVQVQGPHGNTIINLLKEKGVPLGCIEFEDKVKKKKRK</sequence>
<dbReference type="InterPro" id="IPR039759">
    <property type="entry name" value="eIF2D_SUI1"/>
</dbReference>
<dbReference type="InterPro" id="IPR001950">
    <property type="entry name" value="SUI1"/>
</dbReference>
<dbReference type="PANTHER" id="PTHR12217">
    <property type="entry name" value="EUKARYOTIC TRANSLATION INITIATION FACTOR 2D"/>
    <property type="match status" value="1"/>
</dbReference>